<dbReference type="AlphaFoldDB" id="A0A160KUL6"/>
<dbReference type="KEGG" id="rtn:A6122_2174"/>
<dbReference type="RefSeq" id="WP_068254976.1">
    <property type="nucleotide sequence ID" value="NZ_CP015515.1"/>
</dbReference>
<dbReference type="EMBL" id="CP015515">
    <property type="protein sequence ID" value="AND17297.1"/>
    <property type="molecule type" value="Genomic_DNA"/>
</dbReference>
<gene>
    <name evidence="1" type="ORF">A6122_2174</name>
</gene>
<keyword evidence="2" id="KW-1185">Reference proteome</keyword>
<sequence>MIVNEPYIWGDAEVTYPDWSGTAQLDQRRTGPQLEEIVGLDPDVWLILGIDIGGGETDHELHVVAVRVADLPDDGNVVPRLAAASGGEIPAVYILVHGADPYAVLKVVTHAFELHLRTRSTRAYQIRIGEFSNSYPGRD</sequence>
<evidence type="ECO:0000313" key="1">
    <source>
        <dbReference type="EMBL" id="AND17297.1"/>
    </source>
</evidence>
<name>A0A160KUL6_9MICO</name>
<reference evidence="1 2" key="1">
    <citation type="submission" date="2016-05" db="EMBL/GenBank/DDBJ databases">
        <title>Complete genome sequence of Rathayibacter tritici NCPPB 1953.</title>
        <authorList>
            <person name="Park J."/>
            <person name="Lee H.-H."/>
            <person name="Lee S.-W."/>
            <person name="Seo Y.-S."/>
        </authorList>
    </citation>
    <scope>NUCLEOTIDE SEQUENCE [LARGE SCALE GENOMIC DNA]</scope>
    <source>
        <strain evidence="1 2">NCPPB 1953</strain>
    </source>
</reference>
<evidence type="ECO:0000313" key="2">
    <source>
        <dbReference type="Proteomes" id="UP000077071"/>
    </source>
</evidence>
<protein>
    <submittedName>
        <fullName evidence="1">Uncharacterized protein</fullName>
    </submittedName>
</protein>
<dbReference type="PATRIC" id="fig|33888.3.peg.2419"/>
<accession>A0A160KUL6</accession>
<organism evidence="1 2">
    <name type="scientific">Rathayibacter tritici</name>
    <dbReference type="NCBI Taxonomy" id="33888"/>
    <lineage>
        <taxon>Bacteria</taxon>
        <taxon>Bacillati</taxon>
        <taxon>Actinomycetota</taxon>
        <taxon>Actinomycetes</taxon>
        <taxon>Micrococcales</taxon>
        <taxon>Microbacteriaceae</taxon>
        <taxon>Rathayibacter</taxon>
    </lineage>
</organism>
<dbReference type="OrthoDB" id="5193629at2"/>
<proteinExistence type="predicted"/>
<dbReference type="Proteomes" id="UP000077071">
    <property type="component" value="Chromosome"/>
</dbReference>